<dbReference type="AlphaFoldDB" id="A0A7S2LDX1"/>
<dbReference type="PANTHER" id="PTHR38899">
    <property type="entry name" value="DOMAIN OOKINETE PROTEIN, PUTATIVE-RELATED"/>
    <property type="match status" value="1"/>
</dbReference>
<accession>A0A7S2LDX1</accession>
<name>A0A7S2LDX1_9DINO</name>
<evidence type="ECO:0000313" key="1">
    <source>
        <dbReference type="EMBL" id="CAD9603584.1"/>
    </source>
</evidence>
<reference evidence="1" key="1">
    <citation type="submission" date="2021-01" db="EMBL/GenBank/DDBJ databases">
        <authorList>
            <person name="Corre E."/>
            <person name="Pelletier E."/>
            <person name="Niang G."/>
            <person name="Scheremetjew M."/>
            <person name="Finn R."/>
            <person name="Kale V."/>
            <person name="Holt S."/>
            <person name="Cochrane G."/>
            <person name="Meng A."/>
            <person name="Brown T."/>
            <person name="Cohen L."/>
        </authorList>
    </citation>
    <scope>NUCLEOTIDE SEQUENCE</scope>
    <source>
        <strain evidence="1">RCC3387</strain>
    </source>
</reference>
<gene>
    <name evidence="1" type="ORF">BRAN1462_LOCUS38809</name>
</gene>
<sequence>MQSPFEWKLCAFGNEIGRVLGKHGHGKRPRRSNVLSLGDSAHEREAVLRTTAGLRDCRAKSLKFLERPSVDQLCRQHQLMARCMPEIVHHDGNLDICISLR</sequence>
<proteinExistence type="predicted"/>
<dbReference type="PANTHER" id="PTHR38899:SF1">
    <property type="entry name" value="PROTEIN KINASE"/>
    <property type="match status" value="1"/>
</dbReference>
<organism evidence="1">
    <name type="scientific">Zooxanthella nutricula</name>
    <dbReference type="NCBI Taxonomy" id="1333877"/>
    <lineage>
        <taxon>Eukaryota</taxon>
        <taxon>Sar</taxon>
        <taxon>Alveolata</taxon>
        <taxon>Dinophyceae</taxon>
        <taxon>Peridiniales</taxon>
        <taxon>Peridiniales incertae sedis</taxon>
        <taxon>Zooxanthella</taxon>
    </lineage>
</organism>
<dbReference type="EMBL" id="HBGW01060890">
    <property type="protein sequence ID" value="CAD9603584.1"/>
    <property type="molecule type" value="Transcribed_RNA"/>
</dbReference>
<protein>
    <submittedName>
        <fullName evidence="1">Uncharacterized protein</fullName>
    </submittedName>
</protein>